<organism evidence="1 2">
    <name type="scientific">[Eubacterium] siraeum</name>
    <dbReference type="NCBI Taxonomy" id="39492"/>
    <lineage>
        <taxon>Bacteria</taxon>
        <taxon>Bacillati</taxon>
        <taxon>Bacillota</taxon>
        <taxon>Clostridia</taxon>
        <taxon>Eubacteriales</taxon>
        <taxon>Oscillospiraceae</taxon>
        <taxon>Oscillospiraceae incertae sedis</taxon>
    </lineage>
</organism>
<sequence length="86" mass="10044">MAKAIEEYTEFQKYVKAKFNIPSTDKADYLFLFNAPEQYEVEPLMLEYVKNHEDATVEELLSYFDNIAPPGLPPCASEWEDDEDEE</sequence>
<evidence type="ECO:0000313" key="2">
    <source>
        <dbReference type="Proteomes" id="UP000095662"/>
    </source>
</evidence>
<proteinExistence type="predicted"/>
<dbReference type="AlphaFoldDB" id="A0A174Z3E0"/>
<dbReference type="Proteomes" id="UP000095662">
    <property type="component" value="Unassembled WGS sequence"/>
</dbReference>
<name>A0A174Z3E0_9FIRM</name>
<dbReference type="EMBL" id="CZBY01000001">
    <property type="protein sequence ID" value="CUQ80472.1"/>
    <property type="molecule type" value="Genomic_DNA"/>
</dbReference>
<gene>
    <name evidence="1" type="ORF">ERS852540_00002</name>
</gene>
<evidence type="ECO:0000313" key="1">
    <source>
        <dbReference type="EMBL" id="CUQ80472.1"/>
    </source>
</evidence>
<protein>
    <submittedName>
        <fullName evidence="1">Uncharacterized protein</fullName>
    </submittedName>
</protein>
<accession>A0A174Z3E0</accession>
<reference evidence="1 2" key="1">
    <citation type="submission" date="2015-09" db="EMBL/GenBank/DDBJ databases">
        <authorList>
            <consortium name="Pathogen Informatics"/>
        </authorList>
    </citation>
    <scope>NUCLEOTIDE SEQUENCE [LARGE SCALE GENOMIC DNA]</scope>
    <source>
        <strain evidence="1 2">2789STDY5834928</strain>
    </source>
</reference>
<dbReference type="STRING" id="39492.ERS852540_00002"/>